<dbReference type="PROSITE" id="PS50082">
    <property type="entry name" value="WD_REPEATS_2"/>
    <property type="match status" value="4"/>
</dbReference>
<dbReference type="PROSITE" id="PS00678">
    <property type="entry name" value="WD_REPEATS_1"/>
    <property type="match status" value="1"/>
</dbReference>
<protein>
    <recommendedName>
        <fullName evidence="5">U-box domain-containing protein</fullName>
    </recommendedName>
</protein>
<feature type="repeat" description="WD" evidence="3">
    <location>
        <begin position="81"/>
        <end position="122"/>
    </location>
</feature>
<dbReference type="SMART" id="SM00320">
    <property type="entry name" value="WD40"/>
    <property type="match status" value="7"/>
</dbReference>
<dbReference type="PRINTS" id="PR00320">
    <property type="entry name" value="GPROTEINBRPT"/>
</dbReference>
<dbReference type="InterPro" id="IPR001680">
    <property type="entry name" value="WD40_rpt"/>
</dbReference>
<dbReference type="Gene3D" id="3.30.40.10">
    <property type="entry name" value="Zinc/RING finger domain, C3HC4 (zinc finger)"/>
    <property type="match status" value="1"/>
</dbReference>
<keyword evidence="7" id="KW-1185">Reference proteome</keyword>
<dbReference type="Pfam" id="PF00400">
    <property type="entry name" value="WD40"/>
    <property type="match status" value="4"/>
</dbReference>
<gene>
    <name evidence="6" type="primary">RvY_05379</name>
    <name evidence="6" type="synonym">RvY_05379.1</name>
    <name evidence="6" type="ORF">RvY_05379-1</name>
</gene>
<dbReference type="OrthoDB" id="10064100at2759"/>
<dbReference type="InterPro" id="IPR003613">
    <property type="entry name" value="Ubox_domain"/>
</dbReference>
<evidence type="ECO:0000256" key="3">
    <source>
        <dbReference type="PROSITE-ProRule" id="PRU00221"/>
    </source>
</evidence>
<dbReference type="PANTHER" id="PTHR46573:SF1">
    <property type="entry name" value="WD REPEAT, SAM AND U-BOX DOMAIN-CONTAINING PROTEIN 1"/>
    <property type="match status" value="1"/>
</dbReference>
<feature type="repeat" description="WD" evidence="3">
    <location>
        <begin position="172"/>
        <end position="204"/>
    </location>
</feature>
<dbReference type="InterPro" id="IPR013083">
    <property type="entry name" value="Znf_RING/FYVE/PHD"/>
</dbReference>
<dbReference type="SUPFAM" id="SSF57850">
    <property type="entry name" value="RING/U-box"/>
    <property type="match status" value="1"/>
</dbReference>
<evidence type="ECO:0000313" key="7">
    <source>
        <dbReference type="Proteomes" id="UP000186922"/>
    </source>
</evidence>
<dbReference type="PANTHER" id="PTHR46573">
    <property type="entry name" value="WD REPEAT, SAM AND U-BOX DOMAIN-CONTAINING PROTEIN 1"/>
    <property type="match status" value="1"/>
</dbReference>
<comment type="caution">
    <text evidence="6">The sequence shown here is derived from an EMBL/GenBank/DDBJ whole genome shotgun (WGS) entry which is preliminary data.</text>
</comment>
<dbReference type="GO" id="GO:0016567">
    <property type="term" value="P:protein ubiquitination"/>
    <property type="evidence" value="ECO:0007669"/>
    <property type="project" value="InterPro"/>
</dbReference>
<dbReference type="Pfam" id="PF04564">
    <property type="entry name" value="U-box"/>
    <property type="match status" value="1"/>
</dbReference>
<dbReference type="CDD" id="cd16655">
    <property type="entry name" value="RING-Ubox_WDSUB1-like"/>
    <property type="match status" value="1"/>
</dbReference>
<dbReference type="InterPro" id="IPR019775">
    <property type="entry name" value="WD40_repeat_CS"/>
</dbReference>
<dbReference type="PROSITE" id="PS51698">
    <property type="entry name" value="U_BOX"/>
    <property type="match status" value="1"/>
</dbReference>
<dbReference type="Proteomes" id="UP000186922">
    <property type="component" value="Unassembled WGS sequence"/>
</dbReference>
<reference evidence="6 7" key="1">
    <citation type="journal article" date="2016" name="Nat. Commun.">
        <title>Extremotolerant tardigrade genome and improved radiotolerance of human cultured cells by tardigrade-unique protein.</title>
        <authorList>
            <person name="Hashimoto T."/>
            <person name="Horikawa D.D."/>
            <person name="Saito Y."/>
            <person name="Kuwahara H."/>
            <person name="Kozuka-Hata H."/>
            <person name="Shin-I T."/>
            <person name="Minakuchi Y."/>
            <person name="Ohishi K."/>
            <person name="Motoyama A."/>
            <person name="Aizu T."/>
            <person name="Enomoto A."/>
            <person name="Kondo K."/>
            <person name="Tanaka S."/>
            <person name="Hara Y."/>
            <person name="Koshikawa S."/>
            <person name="Sagara H."/>
            <person name="Miura T."/>
            <person name="Yokobori S."/>
            <person name="Miyagawa K."/>
            <person name="Suzuki Y."/>
            <person name="Kubo T."/>
            <person name="Oyama M."/>
            <person name="Kohara Y."/>
            <person name="Fujiyama A."/>
            <person name="Arakawa K."/>
            <person name="Katayama T."/>
            <person name="Toyoda A."/>
            <person name="Kunieda T."/>
        </authorList>
    </citation>
    <scope>NUCLEOTIDE SEQUENCE [LARGE SCALE GENOMIC DNA]</scope>
    <source>
        <strain evidence="6 7">YOKOZUNA-1</strain>
    </source>
</reference>
<evidence type="ECO:0000256" key="1">
    <source>
        <dbReference type="ARBA" id="ARBA00022574"/>
    </source>
</evidence>
<dbReference type="EMBL" id="BDGG01000002">
    <property type="protein sequence ID" value="GAU93439.1"/>
    <property type="molecule type" value="Genomic_DNA"/>
</dbReference>
<dbReference type="AlphaFoldDB" id="A0A1D1UUV2"/>
<dbReference type="InterPro" id="IPR020472">
    <property type="entry name" value="WD40_PAC1"/>
</dbReference>
<keyword evidence="2" id="KW-0677">Repeat</keyword>
<dbReference type="PROSITE" id="PS50294">
    <property type="entry name" value="WD_REPEATS_REGION"/>
    <property type="match status" value="4"/>
</dbReference>
<dbReference type="SMART" id="SM00504">
    <property type="entry name" value="Ubox"/>
    <property type="match status" value="1"/>
</dbReference>
<dbReference type="InterPro" id="IPR015943">
    <property type="entry name" value="WD40/YVTN_repeat-like_dom_sf"/>
</dbReference>
<keyword evidence="1 3" id="KW-0853">WD repeat</keyword>
<dbReference type="InterPro" id="IPR052085">
    <property type="entry name" value="WD-SAM-U-box"/>
</dbReference>
<dbReference type="GO" id="GO:0004842">
    <property type="term" value="F:ubiquitin-protein transferase activity"/>
    <property type="evidence" value="ECO:0007669"/>
    <property type="project" value="InterPro"/>
</dbReference>
<evidence type="ECO:0000256" key="4">
    <source>
        <dbReference type="SAM" id="MobiDB-lite"/>
    </source>
</evidence>
<sequence>MEFHSYSARMNGHTNGNVPKKTSSTMKIVSTVKAHTNDVLSVQWSGSSLASGSADKSIRLWKAAGSNGHQVELKEPNFSPIKEHLGHVHCVTFSSFGTLLVTCGSDGRVIIWDANTGDQIAVAVFPSSNRSALRCCRVSHDSKLIAAAGDGDVIALWTFDKTSGNLTLQKVFSGHDATITSICFTHNSTLLLSASIGNDIRVWDCVNLSDQSLCVWRDAHDLGCSCMDLAPYKLQLSNDVSAYHVATGGYDNIIRVWHLVDRTQKTAVKLLPGGSQLLGHSSDICSLRFAHHAKLLVSCSSDRTLIVWDPVRSSMLHRVGPVSKYYIRSVCFSSEDRFVMAGFSGGMIGFWALAVTEDSAEQNGDLPSPTLTINRSLEDPALQLQFLEDLKIPDEFVCPITQEIMRDPHVAFDGVSYEKEAIQAWLKTHDTSPQTNLVLPATTIISNQNLKCLINRWAESKGKNGSKKLL</sequence>
<feature type="repeat" description="WD" evidence="3">
    <location>
        <begin position="277"/>
        <end position="318"/>
    </location>
</feature>
<dbReference type="STRING" id="947166.A0A1D1UUV2"/>
<evidence type="ECO:0000259" key="5">
    <source>
        <dbReference type="PROSITE" id="PS51698"/>
    </source>
</evidence>
<feature type="repeat" description="WD" evidence="3">
    <location>
        <begin position="32"/>
        <end position="62"/>
    </location>
</feature>
<accession>A0A1D1UUV2</accession>
<evidence type="ECO:0000256" key="2">
    <source>
        <dbReference type="ARBA" id="ARBA00022737"/>
    </source>
</evidence>
<evidence type="ECO:0000313" key="6">
    <source>
        <dbReference type="EMBL" id="GAU93439.1"/>
    </source>
</evidence>
<dbReference type="SUPFAM" id="SSF50978">
    <property type="entry name" value="WD40 repeat-like"/>
    <property type="match status" value="1"/>
</dbReference>
<organism evidence="6 7">
    <name type="scientific">Ramazzottius varieornatus</name>
    <name type="common">Water bear</name>
    <name type="synonym">Tardigrade</name>
    <dbReference type="NCBI Taxonomy" id="947166"/>
    <lineage>
        <taxon>Eukaryota</taxon>
        <taxon>Metazoa</taxon>
        <taxon>Ecdysozoa</taxon>
        <taxon>Tardigrada</taxon>
        <taxon>Eutardigrada</taxon>
        <taxon>Parachela</taxon>
        <taxon>Hypsibioidea</taxon>
        <taxon>Ramazzottiidae</taxon>
        <taxon>Ramazzottius</taxon>
    </lineage>
</organism>
<name>A0A1D1UUV2_RAMVA</name>
<dbReference type="Gene3D" id="2.130.10.10">
    <property type="entry name" value="YVTN repeat-like/Quinoprotein amine dehydrogenase"/>
    <property type="match status" value="3"/>
</dbReference>
<proteinExistence type="predicted"/>
<feature type="compositionally biased region" description="Polar residues" evidence="4">
    <location>
        <begin position="12"/>
        <end position="22"/>
    </location>
</feature>
<feature type="region of interest" description="Disordered" evidence="4">
    <location>
        <begin position="1"/>
        <end position="22"/>
    </location>
</feature>
<dbReference type="InterPro" id="IPR036322">
    <property type="entry name" value="WD40_repeat_dom_sf"/>
</dbReference>
<feature type="domain" description="U-box" evidence="5">
    <location>
        <begin position="391"/>
        <end position="464"/>
    </location>
</feature>